<feature type="domain" description="Histidine kinase/HSP90-like ATPase" evidence="8">
    <location>
        <begin position="129"/>
        <end position="222"/>
    </location>
</feature>
<organism evidence="9 10">
    <name type="scientific">Bradyrhizobium vignae</name>
    <dbReference type="NCBI Taxonomy" id="1549949"/>
    <lineage>
        <taxon>Bacteria</taxon>
        <taxon>Pseudomonadati</taxon>
        <taxon>Pseudomonadota</taxon>
        <taxon>Alphaproteobacteria</taxon>
        <taxon>Hyphomicrobiales</taxon>
        <taxon>Nitrobacteraceae</taxon>
        <taxon>Bradyrhizobium</taxon>
    </lineage>
</organism>
<sequence length="222" mass="23841">MSGIGARPNDHVARLQFVASLDDQSHDWELVLRESHHRMKNTLTMLGASVRRDFTCAATRDMSLAVDRLERRIVAFGRLYQLLSDSHDPSAVAVEPFFENLCGALSEAVLEPAGIRCEAAIESGRLPAAQCHRLALMLTELVTNAAKHAFPNKSGALIRIELTSHDGAWICTVADNGVGATGPLQGTGSRILEGIARSIDARLHGEVGQGGTRVTIVMPAIA</sequence>
<dbReference type="GO" id="GO:0004673">
    <property type="term" value="F:protein histidine kinase activity"/>
    <property type="evidence" value="ECO:0007669"/>
    <property type="project" value="UniProtKB-EC"/>
</dbReference>
<comment type="catalytic activity">
    <reaction evidence="1">
        <text>ATP + protein L-histidine = ADP + protein N-phospho-L-histidine.</text>
        <dbReference type="EC" id="2.7.13.3"/>
    </reaction>
</comment>
<dbReference type="Proteomes" id="UP000246085">
    <property type="component" value="Chromosome BRAD3257"/>
</dbReference>
<keyword evidence="3" id="KW-0597">Phosphoprotein</keyword>
<dbReference type="EC" id="2.7.13.3" evidence="2"/>
<dbReference type="EMBL" id="LS398110">
    <property type="protein sequence ID" value="SPP93955.1"/>
    <property type="molecule type" value="Genomic_DNA"/>
</dbReference>
<dbReference type="SUPFAM" id="SSF55874">
    <property type="entry name" value="ATPase domain of HSP90 chaperone/DNA topoisomerase II/histidine kinase"/>
    <property type="match status" value="1"/>
</dbReference>
<dbReference type="AlphaFoldDB" id="A0A2U3PXQ9"/>
<dbReference type="PANTHER" id="PTHR41523">
    <property type="entry name" value="TWO-COMPONENT SYSTEM SENSOR PROTEIN"/>
    <property type="match status" value="1"/>
</dbReference>
<evidence type="ECO:0000256" key="7">
    <source>
        <dbReference type="ARBA" id="ARBA00022840"/>
    </source>
</evidence>
<evidence type="ECO:0000313" key="10">
    <source>
        <dbReference type="Proteomes" id="UP000246085"/>
    </source>
</evidence>
<keyword evidence="4" id="KW-0808">Transferase</keyword>
<dbReference type="KEGG" id="bvz:BRAD3257_2901"/>
<dbReference type="InterPro" id="IPR003594">
    <property type="entry name" value="HATPase_dom"/>
</dbReference>
<evidence type="ECO:0000256" key="4">
    <source>
        <dbReference type="ARBA" id="ARBA00022679"/>
    </source>
</evidence>
<evidence type="ECO:0000256" key="6">
    <source>
        <dbReference type="ARBA" id="ARBA00022777"/>
    </source>
</evidence>
<evidence type="ECO:0000259" key="8">
    <source>
        <dbReference type="SMART" id="SM00387"/>
    </source>
</evidence>
<evidence type="ECO:0000256" key="3">
    <source>
        <dbReference type="ARBA" id="ARBA00022553"/>
    </source>
</evidence>
<dbReference type="PANTHER" id="PTHR41523:SF7">
    <property type="entry name" value="HISTIDINE KINASE"/>
    <property type="match status" value="1"/>
</dbReference>
<gene>
    <name evidence="9" type="ORF">BRAD3257_2901</name>
</gene>
<dbReference type="GO" id="GO:0005524">
    <property type="term" value="F:ATP binding"/>
    <property type="evidence" value="ECO:0007669"/>
    <property type="project" value="UniProtKB-KW"/>
</dbReference>
<dbReference type="SMART" id="SM00387">
    <property type="entry name" value="HATPase_c"/>
    <property type="match status" value="1"/>
</dbReference>
<evidence type="ECO:0000256" key="2">
    <source>
        <dbReference type="ARBA" id="ARBA00012438"/>
    </source>
</evidence>
<keyword evidence="7" id="KW-0067">ATP-binding</keyword>
<dbReference type="InterPro" id="IPR036890">
    <property type="entry name" value="HATPase_C_sf"/>
</dbReference>
<name>A0A2U3PXQ9_9BRAD</name>
<dbReference type="RefSeq" id="WP_122406529.1">
    <property type="nucleotide sequence ID" value="NZ_LS398110.1"/>
</dbReference>
<reference evidence="9 10" key="1">
    <citation type="submission" date="2018-03" db="EMBL/GenBank/DDBJ databases">
        <authorList>
            <person name="Gully D."/>
        </authorList>
    </citation>
    <scope>NUCLEOTIDE SEQUENCE [LARGE SCALE GENOMIC DNA]</scope>
    <source>
        <strain evidence="9">ORS3257</strain>
    </source>
</reference>
<accession>A0A2U3PXQ9</accession>
<evidence type="ECO:0000313" key="9">
    <source>
        <dbReference type="EMBL" id="SPP93955.1"/>
    </source>
</evidence>
<dbReference type="InterPro" id="IPR011495">
    <property type="entry name" value="Sig_transdc_His_kin_sub2_dim/P"/>
</dbReference>
<protein>
    <recommendedName>
        <fullName evidence="2">histidine kinase</fullName>
        <ecNumber evidence="2">2.7.13.3</ecNumber>
    </recommendedName>
</protein>
<keyword evidence="6" id="KW-0418">Kinase</keyword>
<keyword evidence="5" id="KW-0547">Nucleotide-binding</keyword>
<evidence type="ECO:0000256" key="1">
    <source>
        <dbReference type="ARBA" id="ARBA00000085"/>
    </source>
</evidence>
<dbReference type="Gene3D" id="3.30.565.10">
    <property type="entry name" value="Histidine kinase-like ATPase, C-terminal domain"/>
    <property type="match status" value="1"/>
</dbReference>
<evidence type="ECO:0000256" key="5">
    <source>
        <dbReference type="ARBA" id="ARBA00022741"/>
    </source>
</evidence>
<dbReference type="Pfam" id="PF07568">
    <property type="entry name" value="HisKA_2"/>
    <property type="match status" value="1"/>
</dbReference>
<proteinExistence type="predicted"/>
<dbReference type="Pfam" id="PF13581">
    <property type="entry name" value="HATPase_c_2"/>
    <property type="match status" value="1"/>
</dbReference>